<proteinExistence type="predicted"/>
<comment type="caution">
    <text evidence="1">The sequence shown here is derived from an EMBL/GenBank/DDBJ whole genome shotgun (WGS) entry which is preliminary data.</text>
</comment>
<dbReference type="OrthoDB" id="2447603at2759"/>
<protein>
    <submittedName>
        <fullName evidence="1">Calmodulin-dependent protein kinase</fullName>
    </submittedName>
</protein>
<keyword evidence="1" id="KW-0808">Transferase</keyword>
<evidence type="ECO:0000313" key="1">
    <source>
        <dbReference type="EMBL" id="KAF0383478.1"/>
    </source>
</evidence>
<dbReference type="EMBL" id="WTPW01002397">
    <property type="protein sequence ID" value="KAF0383478.1"/>
    <property type="molecule type" value="Genomic_DNA"/>
</dbReference>
<dbReference type="Proteomes" id="UP000439903">
    <property type="component" value="Unassembled WGS sequence"/>
</dbReference>
<dbReference type="AlphaFoldDB" id="A0A8H4A1H1"/>
<evidence type="ECO:0000313" key="2">
    <source>
        <dbReference type="Proteomes" id="UP000439903"/>
    </source>
</evidence>
<sequence length="88" mass="10151">MLYTLYVINGKRETPIDGTPVYFMNIYFDAWDGDPNLRSSIAKIYNITQPSSHHPTENEFLTSAGTATLIFPSKRRPRHIVHRIIESK</sequence>
<name>A0A8H4A1H1_GIGMA</name>
<dbReference type="GO" id="GO:0016301">
    <property type="term" value="F:kinase activity"/>
    <property type="evidence" value="ECO:0007669"/>
    <property type="project" value="UniProtKB-KW"/>
</dbReference>
<reference evidence="1 2" key="1">
    <citation type="journal article" date="2019" name="Environ. Microbiol.">
        <title>At the nexus of three kingdoms: the genome of the mycorrhizal fungus Gigaspora margarita provides insights into plant, endobacterial and fungal interactions.</title>
        <authorList>
            <person name="Venice F."/>
            <person name="Ghignone S."/>
            <person name="Salvioli di Fossalunga A."/>
            <person name="Amselem J."/>
            <person name="Novero M."/>
            <person name="Xianan X."/>
            <person name="Sedzielewska Toro K."/>
            <person name="Morin E."/>
            <person name="Lipzen A."/>
            <person name="Grigoriev I.V."/>
            <person name="Henrissat B."/>
            <person name="Martin F.M."/>
            <person name="Bonfante P."/>
        </authorList>
    </citation>
    <scope>NUCLEOTIDE SEQUENCE [LARGE SCALE GENOMIC DNA]</scope>
    <source>
        <strain evidence="1 2">BEG34</strain>
    </source>
</reference>
<keyword evidence="1" id="KW-0418">Kinase</keyword>
<gene>
    <name evidence="1" type="ORF">F8M41_011724</name>
</gene>
<accession>A0A8H4A1H1</accession>
<organism evidence="1 2">
    <name type="scientific">Gigaspora margarita</name>
    <dbReference type="NCBI Taxonomy" id="4874"/>
    <lineage>
        <taxon>Eukaryota</taxon>
        <taxon>Fungi</taxon>
        <taxon>Fungi incertae sedis</taxon>
        <taxon>Mucoromycota</taxon>
        <taxon>Glomeromycotina</taxon>
        <taxon>Glomeromycetes</taxon>
        <taxon>Diversisporales</taxon>
        <taxon>Gigasporaceae</taxon>
        <taxon>Gigaspora</taxon>
    </lineage>
</organism>
<keyword evidence="2" id="KW-1185">Reference proteome</keyword>